<proteinExistence type="predicted"/>
<dbReference type="Proteomes" id="UP000821865">
    <property type="component" value="Chromosome 5"/>
</dbReference>
<comment type="caution">
    <text evidence="1">The sequence shown here is derived from an EMBL/GenBank/DDBJ whole genome shotgun (WGS) entry which is preliminary data.</text>
</comment>
<protein>
    <submittedName>
        <fullName evidence="1">Uncharacterized protein</fullName>
    </submittedName>
</protein>
<name>A0ACB8CS69_DERSI</name>
<gene>
    <name evidence="1" type="ORF">HPB49_017545</name>
</gene>
<organism evidence="1 2">
    <name type="scientific">Dermacentor silvarum</name>
    <name type="common">Tick</name>
    <dbReference type="NCBI Taxonomy" id="543639"/>
    <lineage>
        <taxon>Eukaryota</taxon>
        <taxon>Metazoa</taxon>
        <taxon>Ecdysozoa</taxon>
        <taxon>Arthropoda</taxon>
        <taxon>Chelicerata</taxon>
        <taxon>Arachnida</taxon>
        <taxon>Acari</taxon>
        <taxon>Parasitiformes</taxon>
        <taxon>Ixodida</taxon>
        <taxon>Ixodoidea</taxon>
        <taxon>Ixodidae</taxon>
        <taxon>Rhipicephalinae</taxon>
        <taxon>Dermacentor</taxon>
    </lineage>
</organism>
<sequence>MDHDHGTSSTTSKTTLDPQNSMDVVSETEEDLHPAATNGQVSAAVTNTEEDDPNGGTWDIAMSLRARKKVRRQERTAENAAGATDPAGLEGKVTGDSGTSGGAGGRGTASDQKSADVERRSRPRQRAPPLPRNDIKIILKPKPGLAVRDLKTYEVARAIMEAAGGSAAGFKCDDMIIRLRPGSNIVIISTALEEHGKRIEKIKHLNLNGKSHPMSTYVTTPEYLLKGVIHGINTDVTDDEIIDNICVRTQGVEVLQARRLGESKTVLLMFDGDVLPRYVYLFGGETPCVPYQPTRQYCRTCQETGHRTDVCPKAVTSQCAQCGMGDPPQDHLCKTTCAFCGGEHATGAPECQKKLKQIQSRYRPKPQQQQHRSRPNQRGNIKERWLSSERERSVTPGRSKSRSRPESKGRSSSPEARQPPPPQQKQKKLKQANKEIEVSWAKVASQPKPDNTLSAELAQLRKELEITRVRLGDLERENRQLKKQVQTPAFQQSPPKSNNTTTVSNSTAKPAQQTPVTEETVKHLVDTIIPRITEYIDRKFAEQEEKMEKRTNAIQIECRQLIRKQTTGTTIRERAEKSYNRPGLHTFGQDPSVSHG</sequence>
<evidence type="ECO:0000313" key="2">
    <source>
        <dbReference type="Proteomes" id="UP000821865"/>
    </source>
</evidence>
<reference evidence="1" key="1">
    <citation type="submission" date="2020-05" db="EMBL/GenBank/DDBJ databases">
        <title>Large-scale comparative analyses of tick genomes elucidate their genetic diversity and vector capacities.</title>
        <authorList>
            <person name="Jia N."/>
            <person name="Wang J."/>
            <person name="Shi W."/>
            <person name="Du L."/>
            <person name="Sun Y."/>
            <person name="Zhan W."/>
            <person name="Jiang J."/>
            <person name="Wang Q."/>
            <person name="Zhang B."/>
            <person name="Ji P."/>
            <person name="Sakyi L.B."/>
            <person name="Cui X."/>
            <person name="Yuan T."/>
            <person name="Jiang B."/>
            <person name="Yang W."/>
            <person name="Lam T.T.-Y."/>
            <person name="Chang Q."/>
            <person name="Ding S."/>
            <person name="Wang X."/>
            <person name="Zhu J."/>
            <person name="Ruan X."/>
            <person name="Zhao L."/>
            <person name="Wei J."/>
            <person name="Que T."/>
            <person name="Du C."/>
            <person name="Cheng J."/>
            <person name="Dai P."/>
            <person name="Han X."/>
            <person name="Huang E."/>
            <person name="Gao Y."/>
            <person name="Liu J."/>
            <person name="Shao H."/>
            <person name="Ye R."/>
            <person name="Li L."/>
            <person name="Wei W."/>
            <person name="Wang X."/>
            <person name="Wang C."/>
            <person name="Yang T."/>
            <person name="Huo Q."/>
            <person name="Li W."/>
            <person name="Guo W."/>
            <person name="Chen H."/>
            <person name="Zhou L."/>
            <person name="Ni X."/>
            <person name="Tian J."/>
            <person name="Zhou Y."/>
            <person name="Sheng Y."/>
            <person name="Liu T."/>
            <person name="Pan Y."/>
            <person name="Xia L."/>
            <person name="Li J."/>
            <person name="Zhao F."/>
            <person name="Cao W."/>
        </authorList>
    </citation>
    <scope>NUCLEOTIDE SEQUENCE</scope>
    <source>
        <strain evidence="1">Dsil-2018</strain>
    </source>
</reference>
<dbReference type="EMBL" id="CM023474">
    <property type="protein sequence ID" value="KAH7949946.1"/>
    <property type="molecule type" value="Genomic_DNA"/>
</dbReference>
<keyword evidence="2" id="KW-1185">Reference proteome</keyword>
<accession>A0ACB8CS69</accession>
<evidence type="ECO:0000313" key="1">
    <source>
        <dbReference type="EMBL" id="KAH7949946.1"/>
    </source>
</evidence>